<evidence type="ECO:0000313" key="3">
    <source>
        <dbReference type="EMBL" id="SDR97096.1"/>
    </source>
</evidence>
<feature type="domain" description="DUF1206" evidence="2">
    <location>
        <begin position="214"/>
        <end position="280"/>
    </location>
</feature>
<feature type="transmembrane region" description="Helical" evidence="1">
    <location>
        <begin position="257"/>
        <end position="280"/>
    </location>
</feature>
<evidence type="ECO:0000259" key="2">
    <source>
        <dbReference type="Pfam" id="PF06724"/>
    </source>
</evidence>
<sequence>MDTTGGGVARDAAEVADDARDAAEELSQRVRRARWYRILVGAGLCAYGVVHLIIAGIALRLAWSGDGQASEQGALRTLAGTPAGPLLLIMVGIGLAVLVPWQALEAALGHGKVAVEHDPKRRTLKRLSSASRALVYLLLAASAFRFVGGAGSGSSEDSITAKLMTLPLGRILVAAVGIGVIAVGVSQVIKGSRRSFTADLVGSTSAAGRAVGVAGYITKGIALALVGGLFGWAALTFDPRRAGGLDEALRLVRNQPAGPVLLTVLAGGLACFGLFCFVWAKNAKT</sequence>
<evidence type="ECO:0000256" key="1">
    <source>
        <dbReference type="SAM" id="Phobius"/>
    </source>
</evidence>
<dbReference type="Proteomes" id="UP000199103">
    <property type="component" value="Chromosome I"/>
</dbReference>
<gene>
    <name evidence="3" type="ORF">SAMN04489812_0482</name>
</gene>
<proteinExistence type="predicted"/>
<keyword evidence="1" id="KW-0472">Membrane</keyword>
<dbReference type="RefSeq" id="WP_091519291.1">
    <property type="nucleotide sequence ID" value="NZ_LT629772.1"/>
</dbReference>
<reference evidence="3 4" key="1">
    <citation type="submission" date="2016-10" db="EMBL/GenBank/DDBJ databases">
        <authorList>
            <person name="de Groot N.N."/>
        </authorList>
    </citation>
    <scope>NUCLEOTIDE SEQUENCE [LARGE SCALE GENOMIC DNA]</scope>
    <source>
        <strain evidence="3 4">DSM 21800</strain>
    </source>
</reference>
<protein>
    <recommendedName>
        <fullName evidence="2">DUF1206 domain-containing protein</fullName>
    </recommendedName>
</protein>
<feature type="transmembrane region" description="Helical" evidence="1">
    <location>
        <begin position="83"/>
        <end position="108"/>
    </location>
</feature>
<name>A0A1H1NDQ1_9ACTN</name>
<feature type="transmembrane region" description="Helical" evidence="1">
    <location>
        <begin position="38"/>
        <end position="63"/>
    </location>
</feature>
<accession>A0A1H1NDQ1</accession>
<dbReference type="OrthoDB" id="4552598at2"/>
<feature type="transmembrane region" description="Helical" evidence="1">
    <location>
        <begin position="129"/>
        <end position="148"/>
    </location>
</feature>
<dbReference type="EMBL" id="LT629772">
    <property type="protein sequence ID" value="SDR97096.1"/>
    <property type="molecule type" value="Genomic_DNA"/>
</dbReference>
<keyword evidence="1" id="KW-0812">Transmembrane</keyword>
<organism evidence="3 4">
    <name type="scientific">Microlunatus soli</name>
    <dbReference type="NCBI Taxonomy" id="630515"/>
    <lineage>
        <taxon>Bacteria</taxon>
        <taxon>Bacillati</taxon>
        <taxon>Actinomycetota</taxon>
        <taxon>Actinomycetes</taxon>
        <taxon>Propionibacteriales</taxon>
        <taxon>Propionibacteriaceae</taxon>
        <taxon>Microlunatus</taxon>
    </lineage>
</organism>
<dbReference type="STRING" id="630515.SAMN04489812_0482"/>
<feature type="transmembrane region" description="Helical" evidence="1">
    <location>
        <begin position="210"/>
        <end position="237"/>
    </location>
</feature>
<dbReference type="AlphaFoldDB" id="A0A1H1NDQ1"/>
<dbReference type="InterPro" id="IPR009597">
    <property type="entry name" value="DUF1206"/>
</dbReference>
<dbReference type="Pfam" id="PF06724">
    <property type="entry name" value="DUF1206"/>
    <property type="match status" value="3"/>
</dbReference>
<feature type="domain" description="DUF1206" evidence="2">
    <location>
        <begin position="42"/>
        <end position="108"/>
    </location>
</feature>
<keyword evidence="1" id="KW-1133">Transmembrane helix</keyword>
<evidence type="ECO:0000313" key="4">
    <source>
        <dbReference type="Proteomes" id="UP000199103"/>
    </source>
</evidence>
<keyword evidence="4" id="KW-1185">Reference proteome</keyword>
<feature type="transmembrane region" description="Helical" evidence="1">
    <location>
        <begin position="168"/>
        <end position="189"/>
    </location>
</feature>
<feature type="domain" description="DUF1206" evidence="2">
    <location>
        <begin position="129"/>
        <end position="192"/>
    </location>
</feature>